<protein>
    <recommendedName>
        <fullName evidence="5">EKC/KEOPS complex subunit GON7</fullName>
    </recommendedName>
</protein>
<feature type="region of interest" description="Disordered" evidence="14">
    <location>
        <begin position="151"/>
        <end position="179"/>
    </location>
</feature>
<evidence type="ECO:0000256" key="5">
    <source>
        <dbReference type="ARBA" id="ARBA00019746"/>
    </source>
</evidence>
<evidence type="ECO:0000313" key="16">
    <source>
        <dbReference type="Proteomes" id="UP000240883"/>
    </source>
</evidence>
<evidence type="ECO:0000256" key="8">
    <source>
        <dbReference type="ARBA" id="ARBA00022895"/>
    </source>
</evidence>
<sequence>MGQRERCRGQELGREELDVPRACLASETAPHRACLIDRRRGGACPVWVFCPREPPAPRHFRFPFCRTSAGRSEATSTQHHRRISPAMSVLSAAYASPADATKTIASADLPALPALPASPSTAQRVAHLAVLQSAVKSVQADINVFLTQQMEHDKAAGAPGAKDDARDEENYGEEVVDEN</sequence>
<organism evidence="15 16">
    <name type="scientific">Corynespora cassiicola Philippines</name>
    <dbReference type="NCBI Taxonomy" id="1448308"/>
    <lineage>
        <taxon>Eukaryota</taxon>
        <taxon>Fungi</taxon>
        <taxon>Dikarya</taxon>
        <taxon>Ascomycota</taxon>
        <taxon>Pezizomycotina</taxon>
        <taxon>Dothideomycetes</taxon>
        <taxon>Pleosporomycetidae</taxon>
        <taxon>Pleosporales</taxon>
        <taxon>Corynesporascaceae</taxon>
        <taxon>Corynespora</taxon>
    </lineage>
</organism>
<comment type="function">
    <text evidence="13">Component of the EKC/KEOPS complex that is required for the formation of a threonylcarbamoyl group on adenosine at position 37 (t(6)A37) in tRNAs that read codons beginning with adenine. The complex is probably involved in the transfer of the threonylcarbamoyl moiety of threonylcarbamoyl-AMP (TC-AMP) to the N6 group of A37. GON7 likely plays a supporting role to the catalytic subunit KAE1 in the complex. The EKC/KEOPS complex also promotes both telomere uncapping and telomere elongation. The complex is required for efficient recruitment of transcriptional coactivators.</text>
</comment>
<evidence type="ECO:0000256" key="14">
    <source>
        <dbReference type="SAM" id="MobiDB-lite"/>
    </source>
</evidence>
<evidence type="ECO:0000256" key="6">
    <source>
        <dbReference type="ARBA" id="ARBA00022454"/>
    </source>
</evidence>
<evidence type="ECO:0000256" key="11">
    <source>
        <dbReference type="ARBA" id="ARBA00023163"/>
    </source>
</evidence>
<dbReference type="GO" id="GO:0008033">
    <property type="term" value="P:tRNA processing"/>
    <property type="evidence" value="ECO:0007669"/>
    <property type="project" value="UniProtKB-KW"/>
</dbReference>
<keyword evidence="12" id="KW-0539">Nucleus</keyword>
<proteinExistence type="inferred from homology"/>
<keyword evidence="7" id="KW-0819">tRNA processing</keyword>
<name>A0A2T2N6Z8_CORCC</name>
<reference evidence="15 16" key="1">
    <citation type="journal article" date="2018" name="Front. Microbiol.">
        <title>Genome-Wide Analysis of Corynespora cassiicola Leaf Fall Disease Putative Effectors.</title>
        <authorList>
            <person name="Lopez D."/>
            <person name="Ribeiro S."/>
            <person name="Label P."/>
            <person name="Fumanal B."/>
            <person name="Venisse J.S."/>
            <person name="Kohler A."/>
            <person name="de Oliveira R.R."/>
            <person name="Labutti K."/>
            <person name="Lipzen A."/>
            <person name="Lail K."/>
            <person name="Bauer D."/>
            <person name="Ohm R.A."/>
            <person name="Barry K.W."/>
            <person name="Spatafora J."/>
            <person name="Grigoriev I.V."/>
            <person name="Martin F.M."/>
            <person name="Pujade-Renaud V."/>
        </authorList>
    </citation>
    <scope>NUCLEOTIDE SEQUENCE [LARGE SCALE GENOMIC DNA]</scope>
    <source>
        <strain evidence="15 16">Philippines</strain>
    </source>
</reference>
<evidence type="ECO:0000313" key="15">
    <source>
        <dbReference type="EMBL" id="PSN61150.1"/>
    </source>
</evidence>
<keyword evidence="11" id="KW-0804">Transcription</keyword>
<evidence type="ECO:0000256" key="3">
    <source>
        <dbReference type="ARBA" id="ARBA00008529"/>
    </source>
</evidence>
<evidence type="ECO:0000256" key="10">
    <source>
        <dbReference type="ARBA" id="ARBA00023159"/>
    </source>
</evidence>
<accession>A0A2T2N6Z8</accession>
<dbReference type="GO" id="GO:0000781">
    <property type="term" value="C:chromosome, telomeric region"/>
    <property type="evidence" value="ECO:0007669"/>
    <property type="project" value="UniProtKB-SubCell"/>
</dbReference>
<comment type="subcellular location">
    <subcellularLocation>
        <location evidence="2">Chromosome</location>
        <location evidence="2">Telomere</location>
    </subcellularLocation>
    <subcellularLocation>
        <location evidence="1">Nucleus</location>
    </subcellularLocation>
</comment>
<evidence type="ECO:0000256" key="9">
    <source>
        <dbReference type="ARBA" id="ARBA00023015"/>
    </source>
</evidence>
<dbReference type="OrthoDB" id="2288868at2759"/>
<evidence type="ECO:0000256" key="4">
    <source>
        <dbReference type="ARBA" id="ARBA00011534"/>
    </source>
</evidence>
<dbReference type="EMBL" id="KZ678145">
    <property type="protein sequence ID" value="PSN61150.1"/>
    <property type="molecule type" value="Genomic_DNA"/>
</dbReference>
<keyword evidence="8" id="KW-0779">Telomere</keyword>
<comment type="similarity">
    <text evidence="3">Belongs to the GON7 family.</text>
</comment>
<dbReference type="Proteomes" id="UP000240883">
    <property type="component" value="Unassembled WGS sequence"/>
</dbReference>
<keyword evidence="10" id="KW-0010">Activator</keyword>
<evidence type="ECO:0000256" key="2">
    <source>
        <dbReference type="ARBA" id="ARBA00004574"/>
    </source>
</evidence>
<feature type="compositionally biased region" description="Acidic residues" evidence="14">
    <location>
        <begin position="170"/>
        <end position="179"/>
    </location>
</feature>
<keyword evidence="16" id="KW-1185">Reference proteome</keyword>
<gene>
    <name evidence="15" type="ORF">BS50DRAFT_155288</name>
</gene>
<dbReference type="AlphaFoldDB" id="A0A2T2N6Z8"/>
<evidence type="ECO:0000256" key="1">
    <source>
        <dbReference type="ARBA" id="ARBA00004123"/>
    </source>
</evidence>
<keyword evidence="6" id="KW-0158">Chromosome</keyword>
<comment type="subunit">
    <text evidence="4">Component of the EKC/KEOPS complex composed of at least BUD32, CGI121, GON7, KAE1 and PCC1; the whole complex dimerizes.</text>
</comment>
<evidence type="ECO:0000256" key="13">
    <source>
        <dbReference type="ARBA" id="ARBA00025393"/>
    </source>
</evidence>
<dbReference type="Pfam" id="PF08738">
    <property type="entry name" value="Gon7"/>
    <property type="match status" value="1"/>
</dbReference>
<keyword evidence="9" id="KW-0805">Transcription regulation</keyword>
<feature type="compositionally biased region" description="Basic and acidic residues" evidence="14">
    <location>
        <begin position="151"/>
        <end position="169"/>
    </location>
</feature>
<dbReference type="InterPro" id="IPR014849">
    <property type="entry name" value="EKC/KEOPS_Gon7"/>
</dbReference>
<dbReference type="GO" id="GO:0005634">
    <property type="term" value="C:nucleus"/>
    <property type="evidence" value="ECO:0007669"/>
    <property type="project" value="UniProtKB-SubCell"/>
</dbReference>
<evidence type="ECO:0000256" key="7">
    <source>
        <dbReference type="ARBA" id="ARBA00022694"/>
    </source>
</evidence>
<evidence type="ECO:0000256" key="12">
    <source>
        <dbReference type="ARBA" id="ARBA00023242"/>
    </source>
</evidence>